<dbReference type="AlphaFoldDB" id="A0A7Z2VYL7"/>
<dbReference type="EMBL" id="CP051685">
    <property type="protein sequence ID" value="QJE01831.1"/>
    <property type="molecule type" value="Genomic_DNA"/>
</dbReference>
<evidence type="ECO:0000256" key="4">
    <source>
        <dbReference type="ARBA" id="ARBA00022989"/>
    </source>
</evidence>
<dbReference type="GO" id="GO:0005886">
    <property type="term" value="C:plasma membrane"/>
    <property type="evidence" value="ECO:0007669"/>
    <property type="project" value="UniProtKB-SubCell"/>
</dbReference>
<keyword evidence="5 6" id="KW-0472">Membrane</keyword>
<keyword evidence="3 6" id="KW-0812">Transmembrane</keyword>
<protein>
    <recommendedName>
        <fullName evidence="9">TIGR00374 family protein</fullName>
    </recommendedName>
</protein>
<dbReference type="Pfam" id="PF03706">
    <property type="entry name" value="LPG_synthase_TM"/>
    <property type="match status" value="1"/>
</dbReference>
<reference evidence="7 8" key="1">
    <citation type="submission" date="2020-04" db="EMBL/GenBank/DDBJ databases">
        <title>Genome sequencing of novel species.</title>
        <authorList>
            <person name="Heo J."/>
            <person name="Kim S.-J."/>
            <person name="Kim J.-S."/>
            <person name="Hong S.-B."/>
            <person name="Kwon S.-W."/>
        </authorList>
    </citation>
    <scope>NUCLEOTIDE SEQUENCE [LARGE SCALE GENOMIC DNA]</scope>
    <source>
        <strain evidence="7 8">GN2-R2</strain>
    </source>
</reference>
<keyword evidence="4 6" id="KW-1133">Transmembrane helix</keyword>
<proteinExistence type="predicted"/>
<gene>
    <name evidence="7" type="ORF">HH212_18865</name>
</gene>
<feature type="transmembrane region" description="Helical" evidence="6">
    <location>
        <begin position="150"/>
        <end position="171"/>
    </location>
</feature>
<keyword evidence="2" id="KW-1003">Cell membrane</keyword>
<feature type="transmembrane region" description="Helical" evidence="6">
    <location>
        <begin position="112"/>
        <end position="138"/>
    </location>
</feature>
<sequence>MNRLAWLGASVGLAVLAALVAWQGWDAVVSAFSHAGWALLLLLPLRLATLALDALAWRVLLARADPARRARLPFLLWVACVRDAVNRLLPVAGIGGEVVGVRLAGTRIRDNAALGASVIVEVLLTMLVLTLFCGAGLVLMARLAAGLDQLGTLAAALALGVPLPLLAWLLLRHGAPFGRLVRCLRAALVGLGLRREIAANLDGARLDRETAILLAQRDRLARAFGWQAASWLLGSAETWYALLLLGHPVSVGAAVAIEALTQAARHAGFLVPAGLGVQEAAMLLFGHLAGVGGDVALSLALVKRMRELLTGIPALLSWHWFETRRLMAPRCAPPDT</sequence>
<accession>A0A7Z2VYL7</accession>
<evidence type="ECO:0000256" key="3">
    <source>
        <dbReference type="ARBA" id="ARBA00022692"/>
    </source>
</evidence>
<comment type="subcellular location">
    <subcellularLocation>
        <location evidence="1">Cell membrane</location>
        <topology evidence="1">Multi-pass membrane protein</topology>
    </subcellularLocation>
</comment>
<keyword evidence="8" id="KW-1185">Reference proteome</keyword>
<evidence type="ECO:0000256" key="1">
    <source>
        <dbReference type="ARBA" id="ARBA00004651"/>
    </source>
</evidence>
<evidence type="ECO:0000313" key="8">
    <source>
        <dbReference type="Proteomes" id="UP000502415"/>
    </source>
</evidence>
<dbReference type="InterPro" id="IPR022791">
    <property type="entry name" value="L-PG_synthase/AglD"/>
</dbReference>
<evidence type="ECO:0000256" key="6">
    <source>
        <dbReference type="SAM" id="Phobius"/>
    </source>
</evidence>
<dbReference type="KEGG" id="mfy:HH212_18865"/>
<feature type="transmembrane region" description="Helical" evidence="6">
    <location>
        <begin position="37"/>
        <end position="61"/>
    </location>
</feature>
<dbReference type="RefSeq" id="WP_170203918.1">
    <property type="nucleotide sequence ID" value="NZ_CP051685.1"/>
</dbReference>
<evidence type="ECO:0000313" key="7">
    <source>
        <dbReference type="EMBL" id="QJE01831.1"/>
    </source>
</evidence>
<dbReference type="NCBIfam" id="TIGR03476">
    <property type="entry name" value="HpnL"/>
    <property type="match status" value="1"/>
</dbReference>
<evidence type="ECO:0000256" key="5">
    <source>
        <dbReference type="ARBA" id="ARBA00023136"/>
    </source>
</evidence>
<evidence type="ECO:0008006" key="9">
    <source>
        <dbReference type="Google" id="ProtNLM"/>
    </source>
</evidence>
<organism evidence="7 8">
    <name type="scientific">Massilia forsythiae</name>
    <dbReference type="NCBI Taxonomy" id="2728020"/>
    <lineage>
        <taxon>Bacteria</taxon>
        <taxon>Pseudomonadati</taxon>
        <taxon>Pseudomonadota</taxon>
        <taxon>Betaproteobacteria</taxon>
        <taxon>Burkholderiales</taxon>
        <taxon>Oxalobacteraceae</taxon>
        <taxon>Telluria group</taxon>
        <taxon>Massilia</taxon>
    </lineage>
</organism>
<feature type="transmembrane region" description="Helical" evidence="6">
    <location>
        <begin position="239"/>
        <end position="260"/>
    </location>
</feature>
<dbReference type="Proteomes" id="UP000502415">
    <property type="component" value="Chromosome"/>
</dbReference>
<evidence type="ECO:0000256" key="2">
    <source>
        <dbReference type="ARBA" id="ARBA00022475"/>
    </source>
</evidence>
<feature type="transmembrane region" description="Helical" evidence="6">
    <location>
        <begin position="280"/>
        <end position="302"/>
    </location>
</feature>
<name>A0A7Z2VYL7_9BURK</name>